<feature type="domain" description="Deacetylase sirtuin-type" evidence="5">
    <location>
        <begin position="1"/>
        <end position="250"/>
    </location>
</feature>
<dbReference type="Pfam" id="PF02146">
    <property type="entry name" value="SIR2"/>
    <property type="match status" value="1"/>
</dbReference>
<dbReference type="CDD" id="cd01407">
    <property type="entry name" value="SIR2-fam"/>
    <property type="match status" value="1"/>
</dbReference>
<reference evidence="6 7" key="1">
    <citation type="submission" date="2021-02" db="EMBL/GenBank/DDBJ databases">
        <title>Complete genome of Desulfoluna sp. strain ASN36.</title>
        <authorList>
            <person name="Takahashi A."/>
            <person name="Kojima H."/>
            <person name="Fukui M."/>
        </authorList>
    </citation>
    <scope>NUCLEOTIDE SEQUENCE [LARGE SCALE GENOMIC DNA]</scope>
    <source>
        <strain evidence="6 7">ASN36</strain>
    </source>
</reference>
<dbReference type="Gene3D" id="3.30.1600.10">
    <property type="entry name" value="SIR2/SIRT2 'Small Domain"/>
    <property type="match status" value="1"/>
</dbReference>
<dbReference type="Proteomes" id="UP001320148">
    <property type="component" value="Chromosome"/>
</dbReference>
<evidence type="ECO:0000259" key="5">
    <source>
        <dbReference type="PROSITE" id="PS50305"/>
    </source>
</evidence>
<dbReference type="SUPFAM" id="SSF52467">
    <property type="entry name" value="DHS-like NAD/FAD-binding domain"/>
    <property type="match status" value="1"/>
</dbReference>
<accession>A0ABN6FB90</accession>
<keyword evidence="4" id="KW-0479">Metal-binding</keyword>
<feature type="binding site" evidence="4">
    <location>
        <position position="149"/>
    </location>
    <ligand>
        <name>Zn(2+)</name>
        <dbReference type="ChEBI" id="CHEBI:29105"/>
    </ligand>
</feature>
<keyword evidence="7" id="KW-1185">Reference proteome</keyword>
<gene>
    <name evidence="6" type="ORF">DSLASN_44140</name>
</gene>
<dbReference type="PANTHER" id="PTHR11085:SF10">
    <property type="entry name" value="NAD-DEPENDENT PROTEIN DEACYLASE SIRTUIN-5, MITOCHONDRIAL-RELATED"/>
    <property type="match status" value="1"/>
</dbReference>
<dbReference type="RefSeq" id="WP_236890156.1">
    <property type="nucleotide sequence ID" value="NZ_AP024488.1"/>
</dbReference>
<proteinExistence type="predicted"/>
<evidence type="ECO:0000256" key="3">
    <source>
        <dbReference type="ARBA" id="ARBA00023027"/>
    </source>
</evidence>
<dbReference type="Gene3D" id="3.40.50.1220">
    <property type="entry name" value="TPP-binding domain"/>
    <property type="match status" value="1"/>
</dbReference>
<organism evidence="6 7">
    <name type="scientific">Desulfoluna limicola</name>
    <dbReference type="NCBI Taxonomy" id="2810562"/>
    <lineage>
        <taxon>Bacteria</taxon>
        <taxon>Pseudomonadati</taxon>
        <taxon>Thermodesulfobacteriota</taxon>
        <taxon>Desulfobacteria</taxon>
        <taxon>Desulfobacterales</taxon>
        <taxon>Desulfolunaceae</taxon>
        <taxon>Desulfoluna</taxon>
    </lineage>
</organism>
<keyword evidence="2" id="KW-0808">Transferase</keyword>
<protein>
    <recommendedName>
        <fullName evidence="1">protein acetyllysine N-acetyltransferase</fullName>
        <ecNumber evidence="1">2.3.1.286</ecNumber>
    </recommendedName>
</protein>
<dbReference type="EMBL" id="AP024488">
    <property type="protein sequence ID" value="BCS98782.1"/>
    <property type="molecule type" value="Genomic_DNA"/>
</dbReference>
<dbReference type="InterPro" id="IPR050134">
    <property type="entry name" value="NAD-dep_sirtuin_deacylases"/>
</dbReference>
<dbReference type="InterPro" id="IPR003000">
    <property type="entry name" value="Sirtuin"/>
</dbReference>
<evidence type="ECO:0000256" key="1">
    <source>
        <dbReference type="ARBA" id="ARBA00012928"/>
    </source>
</evidence>
<name>A0ABN6FB90_9BACT</name>
<dbReference type="EC" id="2.3.1.286" evidence="1"/>
<keyword evidence="4" id="KW-0862">Zinc</keyword>
<evidence type="ECO:0000313" key="7">
    <source>
        <dbReference type="Proteomes" id="UP001320148"/>
    </source>
</evidence>
<evidence type="ECO:0000256" key="2">
    <source>
        <dbReference type="ARBA" id="ARBA00022679"/>
    </source>
</evidence>
<dbReference type="InterPro" id="IPR029035">
    <property type="entry name" value="DHS-like_NAD/FAD-binding_dom"/>
</dbReference>
<dbReference type="PROSITE" id="PS50305">
    <property type="entry name" value="SIRTUIN"/>
    <property type="match status" value="1"/>
</dbReference>
<evidence type="ECO:0000256" key="4">
    <source>
        <dbReference type="PROSITE-ProRule" id="PRU00236"/>
    </source>
</evidence>
<feature type="binding site" evidence="4">
    <location>
        <position position="151"/>
    </location>
    <ligand>
        <name>Zn(2+)</name>
        <dbReference type="ChEBI" id="CHEBI:29105"/>
    </ligand>
</feature>
<sequence>METRIQQAAEILSRSRLTVALTGAGISVESGIPPFRGPGSFWEEIDPMEFAHVDAFMKDPARVWEVLVSGLKRKLDTAKPNKGHLALAELENRGCLSAVITQNVDSLHQKAGSRDVIEFHGTFATLSCLDCGHQAASADIPLTFLPPHCQCGGVYRPDCVFYGESIPLEALTRSREFASQCDAMLVVGTSAVVHPAAMMPVLAKQNGATIIEVNPTPTPLTATTSDIFLQGGAGSVLSRLTEAVAIPTGP</sequence>
<dbReference type="PANTHER" id="PTHR11085">
    <property type="entry name" value="NAD-DEPENDENT PROTEIN DEACYLASE SIRTUIN-5, MITOCHONDRIAL-RELATED"/>
    <property type="match status" value="1"/>
</dbReference>
<dbReference type="InterPro" id="IPR026590">
    <property type="entry name" value="Ssirtuin_cat_dom"/>
</dbReference>
<feature type="active site" description="Proton acceptor" evidence="4">
    <location>
        <position position="120"/>
    </location>
</feature>
<feature type="binding site" evidence="4">
    <location>
        <position position="131"/>
    </location>
    <ligand>
        <name>Zn(2+)</name>
        <dbReference type="ChEBI" id="CHEBI:29105"/>
    </ligand>
</feature>
<dbReference type="InterPro" id="IPR026591">
    <property type="entry name" value="Sirtuin_cat_small_dom_sf"/>
</dbReference>
<keyword evidence="3" id="KW-0520">NAD</keyword>
<feature type="binding site" evidence="4">
    <location>
        <position position="128"/>
    </location>
    <ligand>
        <name>Zn(2+)</name>
        <dbReference type="ChEBI" id="CHEBI:29105"/>
    </ligand>
</feature>
<dbReference type="NCBIfam" id="NF001753">
    <property type="entry name" value="PRK00481.1-3"/>
    <property type="match status" value="1"/>
</dbReference>
<evidence type="ECO:0000313" key="6">
    <source>
        <dbReference type="EMBL" id="BCS98782.1"/>
    </source>
</evidence>